<dbReference type="PANTHER" id="PTHR23291:SF127">
    <property type="entry name" value="PROTEIN LIFEGUARD 1-LIKE"/>
    <property type="match status" value="1"/>
</dbReference>
<feature type="transmembrane region" description="Helical" evidence="5">
    <location>
        <begin position="71"/>
        <end position="89"/>
    </location>
</feature>
<accession>A0A9W5WWK7</accession>
<comment type="caution">
    <text evidence="6">The sequence shown here is derived from an EMBL/GenBank/DDBJ whole genome shotgun (WGS) entry which is preliminary data.</text>
</comment>
<comment type="subcellular location">
    <subcellularLocation>
        <location evidence="1">Membrane</location>
        <topology evidence="1">Multi-pass membrane protein</topology>
    </subcellularLocation>
</comment>
<organism evidence="6 7">
    <name type="scientific">Babesia ovis</name>
    <dbReference type="NCBI Taxonomy" id="5869"/>
    <lineage>
        <taxon>Eukaryota</taxon>
        <taxon>Sar</taxon>
        <taxon>Alveolata</taxon>
        <taxon>Apicomplexa</taxon>
        <taxon>Aconoidasida</taxon>
        <taxon>Piroplasmida</taxon>
        <taxon>Babesiidae</taxon>
        <taxon>Babesia</taxon>
    </lineage>
</organism>
<keyword evidence="7" id="KW-1185">Reference proteome</keyword>
<evidence type="ECO:0000256" key="2">
    <source>
        <dbReference type="ARBA" id="ARBA00022692"/>
    </source>
</evidence>
<evidence type="ECO:0000256" key="3">
    <source>
        <dbReference type="ARBA" id="ARBA00022989"/>
    </source>
</evidence>
<sequence>MDGRADPASYYDPEKNATGDHYCFSETTPTYIRHEFVKKVFSIVTLQLVATFGFMLLSYNVAPMNDFFRKNYYVGIIGIIVFVIISIVISCKRSLAHNRTVAMSLLTVMTLCMSVALCCISSQYAPFQLTVAAGITAGLTLAITLFAFQTKYDFTGMIMYLFCFGVSLMFAGIIIAFFPSRAAHIAYSALGAGLVSLYLVVDIQLAIGGKSYEWTVDDYVIAAVSIYSDIINLFIHILSIMGRSE</sequence>
<gene>
    <name evidence="6" type="ORF">BaOVIS_031110</name>
</gene>
<dbReference type="PANTHER" id="PTHR23291">
    <property type="entry name" value="BAX INHIBITOR-RELATED"/>
    <property type="match status" value="1"/>
</dbReference>
<keyword evidence="4 5" id="KW-0472">Membrane</keyword>
<dbReference type="InterPro" id="IPR006214">
    <property type="entry name" value="Bax_inhibitor_1-related"/>
</dbReference>
<evidence type="ECO:0000256" key="5">
    <source>
        <dbReference type="RuleBase" id="RU004379"/>
    </source>
</evidence>
<keyword evidence="3 5" id="KW-1133">Transmembrane helix</keyword>
<name>A0A9W5WWK7_BABOV</name>
<feature type="transmembrane region" description="Helical" evidence="5">
    <location>
        <begin position="185"/>
        <end position="207"/>
    </location>
</feature>
<feature type="transmembrane region" description="Helical" evidence="5">
    <location>
        <begin position="127"/>
        <end position="148"/>
    </location>
</feature>
<dbReference type="GO" id="GO:0005794">
    <property type="term" value="C:Golgi apparatus"/>
    <property type="evidence" value="ECO:0007669"/>
    <property type="project" value="TreeGrafter"/>
</dbReference>
<feature type="transmembrane region" description="Helical" evidence="5">
    <location>
        <begin position="40"/>
        <end position="59"/>
    </location>
</feature>
<dbReference type="OrthoDB" id="7933078at2759"/>
<evidence type="ECO:0000313" key="7">
    <source>
        <dbReference type="Proteomes" id="UP001057455"/>
    </source>
</evidence>
<feature type="transmembrane region" description="Helical" evidence="5">
    <location>
        <begin position="154"/>
        <end position="178"/>
    </location>
</feature>
<evidence type="ECO:0000256" key="1">
    <source>
        <dbReference type="ARBA" id="ARBA00004141"/>
    </source>
</evidence>
<reference evidence="6" key="1">
    <citation type="submission" date="2019-12" db="EMBL/GenBank/DDBJ databases">
        <title>Genome sequence of Babesia ovis.</title>
        <authorList>
            <person name="Yamagishi J."/>
            <person name="Sevinc F."/>
            <person name="Xuan X."/>
        </authorList>
    </citation>
    <scope>NUCLEOTIDE SEQUENCE</scope>
    <source>
        <strain evidence="6">Selcuk</strain>
    </source>
</reference>
<feature type="transmembrane region" description="Helical" evidence="5">
    <location>
        <begin position="219"/>
        <end position="241"/>
    </location>
</feature>
<dbReference type="GO" id="GO:0005783">
    <property type="term" value="C:endoplasmic reticulum"/>
    <property type="evidence" value="ECO:0007669"/>
    <property type="project" value="TreeGrafter"/>
</dbReference>
<evidence type="ECO:0000313" key="6">
    <source>
        <dbReference type="EMBL" id="GFE55707.1"/>
    </source>
</evidence>
<dbReference type="Pfam" id="PF01027">
    <property type="entry name" value="Bax1-I"/>
    <property type="match status" value="1"/>
</dbReference>
<dbReference type="Proteomes" id="UP001057455">
    <property type="component" value="Unassembled WGS sequence"/>
</dbReference>
<dbReference type="GO" id="GO:0016020">
    <property type="term" value="C:membrane"/>
    <property type="evidence" value="ECO:0007669"/>
    <property type="project" value="UniProtKB-SubCell"/>
</dbReference>
<protein>
    <recommendedName>
        <fullName evidence="8">Nmda receptor glutamate-binding chain</fullName>
    </recommendedName>
</protein>
<evidence type="ECO:0008006" key="8">
    <source>
        <dbReference type="Google" id="ProtNLM"/>
    </source>
</evidence>
<proteinExistence type="inferred from homology"/>
<dbReference type="EMBL" id="BLIY01000024">
    <property type="protein sequence ID" value="GFE55707.1"/>
    <property type="molecule type" value="Genomic_DNA"/>
</dbReference>
<evidence type="ECO:0000256" key="4">
    <source>
        <dbReference type="ARBA" id="ARBA00023136"/>
    </source>
</evidence>
<keyword evidence="2 5" id="KW-0812">Transmembrane</keyword>
<feature type="transmembrane region" description="Helical" evidence="5">
    <location>
        <begin position="101"/>
        <end position="120"/>
    </location>
</feature>
<dbReference type="AlphaFoldDB" id="A0A9W5WWK7"/>
<comment type="similarity">
    <text evidence="5">Belongs to the BI1 family.</text>
</comment>